<dbReference type="PROSITE" id="PS51257">
    <property type="entry name" value="PROKAR_LIPOPROTEIN"/>
    <property type="match status" value="1"/>
</dbReference>
<feature type="domain" description="Solute-binding protein family 3/N-terminal" evidence="5">
    <location>
        <begin position="42"/>
        <end position="260"/>
    </location>
</feature>
<feature type="domain" description="Ionotropic glutamate receptor C-terminal" evidence="6">
    <location>
        <begin position="42"/>
        <end position="259"/>
    </location>
</feature>
<dbReference type="EMBL" id="CVRB01000003">
    <property type="protein sequence ID" value="CRK82843.1"/>
    <property type="molecule type" value="Genomic_DNA"/>
</dbReference>
<dbReference type="GO" id="GO:0016020">
    <property type="term" value="C:membrane"/>
    <property type="evidence" value="ECO:0007669"/>
    <property type="project" value="InterPro"/>
</dbReference>
<dbReference type="PANTHER" id="PTHR35936:SF38">
    <property type="entry name" value="GLUTAMINE-BINDING PERIPLASMIC PROTEIN"/>
    <property type="match status" value="1"/>
</dbReference>
<dbReference type="CDD" id="cd13624">
    <property type="entry name" value="PBP2_Arg_Lys_His"/>
    <property type="match status" value="1"/>
</dbReference>
<evidence type="ECO:0000256" key="3">
    <source>
        <dbReference type="ARBA" id="ARBA00023288"/>
    </source>
</evidence>
<accession>A0A0U1NXZ8</accession>
<dbReference type="STRING" id="1499688.BN000_02795"/>
<evidence type="ECO:0000259" key="5">
    <source>
        <dbReference type="SMART" id="SM00062"/>
    </source>
</evidence>
<evidence type="ECO:0000256" key="1">
    <source>
        <dbReference type="ARBA" id="ARBA00022729"/>
    </source>
</evidence>
<feature type="signal peptide" evidence="4">
    <location>
        <begin position="1"/>
        <end position="22"/>
    </location>
</feature>
<dbReference type="SMART" id="SM00079">
    <property type="entry name" value="PBPe"/>
    <property type="match status" value="1"/>
</dbReference>
<dbReference type="SUPFAM" id="SSF53850">
    <property type="entry name" value="Periplasmic binding protein-like II"/>
    <property type="match status" value="1"/>
</dbReference>
<reference evidence="8" key="1">
    <citation type="submission" date="2015-05" db="EMBL/GenBank/DDBJ databases">
        <authorList>
            <person name="Urmite Genomes"/>
        </authorList>
    </citation>
    <scope>NUCLEOTIDE SEQUENCE [LARGE SCALE GENOMIC DNA]</scope>
    <source>
        <strain evidence="8">LF1</strain>
    </source>
</reference>
<gene>
    <name evidence="7" type="ORF">BN000_02795</name>
</gene>
<dbReference type="SMART" id="SM00062">
    <property type="entry name" value="PBPb"/>
    <property type="match status" value="1"/>
</dbReference>
<dbReference type="GO" id="GO:0015276">
    <property type="term" value="F:ligand-gated monoatomic ion channel activity"/>
    <property type="evidence" value="ECO:0007669"/>
    <property type="project" value="InterPro"/>
</dbReference>
<evidence type="ECO:0000259" key="6">
    <source>
        <dbReference type="SMART" id="SM00079"/>
    </source>
</evidence>
<dbReference type="Proteomes" id="UP000199087">
    <property type="component" value="Unassembled WGS sequence"/>
</dbReference>
<keyword evidence="2" id="KW-0564">Palmitate</keyword>
<dbReference type="InterPro" id="IPR001320">
    <property type="entry name" value="Iontro_rcpt_C"/>
</dbReference>
<dbReference type="InterPro" id="IPR001638">
    <property type="entry name" value="Solute-binding_3/MltF_N"/>
</dbReference>
<evidence type="ECO:0000313" key="8">
    <source>
        <dbReference type="Proteomes" id="UP000199087"/>
    </source>
</evidence>
<evidence type="ECO:0000256" key="2">
    <source>
        <dbReference type="ARBA" id="ARBA00023139"/>
    </source>
</evidence>
<dbReference type="AlphaFoldDB" id="A0A0U1NXZ8"/>
<organism evidence="7 8">
    <name type="scientific">Neobacillus massiliamazoniensis</name>
    <dbReference type="NCBI Taxonomy" id="1499688"/>
    <lineage>
        <taxon>Bacteria</taxon>
        <taxon>Bacillati</taxon>
        <taxon>Bacillota</taxon>
        <taxon>Bacilli</taxon>
        <taxon>Bacillales</taxon>
        <taxon>Bacillaceae</taxon>
        <taxon>Neobacillus</taxon>
    </lineage>
</organism>
<dbReference type="RefSeq" id="WP_176699786.1">
    <property type="nucleotide sequence ID" value="NZ_CVRB01000003.1"/>
</dbReference>
<proteinExistence type="predicted"/>
<protein>
    <submittedName>
        <fullName evidence="7">Family 3 extracellular solute-binding protein</fullName>
    </submittedName>
</protein>
<name>A0A0U1NXZ8_9BACI</name>
<evidence type="ECO:0000256" key="4">
    <source>
        <dbReference type="SAM" id="SignalP"/>
    </source>
</evidence>
<dbReference type="Gene3D" id="3.40.190.10">
    <property type="entry name" value="Periplasmic binding protein-like II"/>
    <property type="match status" value="2"/>
</dbReference>
<dbReference type="PANTHER" id="PTHR35936">
    <property type="entry name" value="MEMBRANE-BOUND LYTIC MUREIN TRANSGLYCOSYLASE F"/>
    <property type="match status" value="1"/>
</dbReference>
<keyword evidence="3" id="KW-0449">Lipoprotein</keyword>
<keyword evidence="8" id="KW-1185">Reference proteome</keyword>
<feature type="chain" id="PRO_5038400014" evidence="4">
    <location>
        <begin position="23"/>
        <end position="278"/>
    </location>
</feature>
<dbReference type="Pfam" id="PF00497">
    <property type="entry name" value="SBP_bac_3"/>
    <property type="match status" value="1"/>
</dbReference>
<sequence precursor="true">MKNKKIYGSLLLAGILTTGLLAGCGSTSTTSSNATGSSSQQTIKVAADTTFPPFESEKDGKVQGFDIDMINAIAKKENLKVELSTMQFTGLIPALQAKSVDVAVAGITIKKSRLAVVDFSNAYYKSGISVLTKTSSSAKSLNDLKSKLIATKKGTSSVDLLISKGIPAQNIKQFDNISDAYSSLESGGADAVVFDSPVNSDYSNSHKDVHVIQSIPTGEYYGIAVVKKNPDLLKKINDGLKAIKSDGEYEKLFDKYFGGDKSGVVNEDLAPDKAALNE</sequence>
<keyword evidence="1 4" id="KW-0732">Signal</keyword>
<evidence type="ECO:0000313" key="7">
    <source>
        <dbReference type="EMBL" id="CRK82843.1"/>
    </source>
</evidence>